<organism evidence="1 2">
    <name type="scientific">Legionella massiliensis</name>
    <dbReference type="NCBI Taxonomy" id="1034943"/>
    <lineage>
        <taxon>Bacteria</taxon>
        <taxon>Pseudomonadati</taxon>
        <taxon>Pseudomonadota</taxon>
        <taxon>Gammaproteobacteria</taxon>
        <taxon>Legionellales</taxon>
        <taxon>Legionellaceae</taxon>
        <taxon>Legionella</taxon>
    </lineage>
</organism>
<accession>A0A078KYY0</accession>
<dbReference type="EMBL" id="CCSB01000003">
    <property type="protein sequence ID" value="CDZ78146.1"/>
    <property type="molecule type" value="Genomic_DNA"/>
</dbReference>
<keyword evidence="2" id="KW-1185">Reference proteome</keyword>
<gene>
    <name evidence="1" type="ORF">BN59_02453</name>
</gene>
<sequence>MQPAVQEALTGIDPSIQEKIALKIYQPPANDKFNRVEVDAMVKRVALDVKILVAAPVKDKFYEDPHVKEFINTLNALAAVRPITAEREAQVERMSEAIVTAVKSFAQNPNVADMSNHLQENYEILQDKYNTTPNYSDVVEPEKRGGS</sequence>
<protein>
    <submittedName>
        <fullName evidence="1">Uncharacterized protein</fullName>
    </submittedName>
</protein>
<proteinExistence type="predicted"/>
<dbReference type="STRING" id="1034943.BN59_02453"/>
<reference evidence="1 2" key="1">
    <citation type="submission" date="2014-06" db="EMBL/GenBank/DDBJ databases">
        <authorList>
            <person name="Urmite Genomes Urmite Genomes"/>
        </authorList>
    </citation>
    <scope>NUCLEOTIDE SEQUENCE [LARGE SCALE GENOMIC DNA]</scope>
</reference>
<dbReference type="AlphaFoldDB" id="A0A078KYY0"/>
<evidence type="ECO:0000313" key="1">
    <source>
        <dbReference type="EMBL" id="CDZ78146.1"/>
    </source>
</evidence>
<dbReference type="RefSeq" id="WP_052403271.1">
    <property type="nucleotide sequence ID" value="NZ_CCVW01000003.1"/>
</dbReference>
<name>A0A078KYY0_9GAMM</name>
<evidence type="ECO:0000313" key="2">
    <source>
        <dbReference type="Proteomes" id="UP000044071"/>
    </source>
</evidence>
<dbReference type="Proteomes" id="UP000044071">
    <property type="component" value="Unassembled WGS sequence"/>
</dbReference>